<organism evidence="5 6">
    <name type="scientific">Salinisphaera japonica YTM-1</name>
    <dbReference type="NCBI Taxonomy" id="1209778"/>
    <lineage>
        <taxon>Bacteria</taxon>
        <taxon>Pseudomonadati</taxon>
        <taxon>Pseudomonadota</taxon>
        <taxon>Gammaproteobacteria</taxon>
        <taxon>Salinisphaerales</taxon>
        <taxon>Salinisphaeraceae</taxon>
        <taxon>Salinisphaera</taxon>
    </lineage>
</organism>
<dbReference type="EMBL" id="AYKG01000003">
    <property type="protein sequence ID" value="ROO31959.1"/>
    <property type="molecule type" value="Genomic_DNA"/>
</dbReference>
<dbReference type="PROSITE" id="PS51898">
    <property type="entry name" value="TYR_RECOMBINASE"/>
    <property type="match status" value="1"/>
</dbReference>
<keyword evidence="2" id="KW-0229">DNA integration</keyword>
<dbReference type="InterPro" id="IPR025166">
    <property type="entry name" value="Integrase_DNA_bind_dom"/>
</dbReference>
<keyword evidence="3" id="KW-0233">DNA recombination</keyword>
<dbReference type="AlphaFoldDB" id="A0A423Q1H1"/>
<dbReference type="Gene3D" id="3.30.160.390">
    <property type="entry name" value="Integrase, DNA-binding domain"/>
    <property type="match status" value="1"/>
</dbReference>
<evidence type="ECO:0000313" key="5">
    <source>
        <dbReference type="EMBL" id="ROO31959.1"/>
    </source>
</evidence>
<dbReference type="InterPro" id="IPR038488">
    <property type="entry name" value="Integrase_DNA-bd_sf"/>
</dbReference>
<reference evidence="5 6" key="1">
    <citation type="submission" date="2013-10" db="EMBL/GenBank/DDBJ databases">
        <title>Salinisphaera japonica YTM-1 Genome Sequencing.</title>
        <authorList>
            <person name="Lai Q."/>
            <person name="Li C."/>
            <person name="Shao Z."/>
        </authorList>
    </citation>
    <scope>NUCLEOTIDE SEQUENCE [LARGE SCALE GENOMIC DNA]</scope>
    <source>
        <strain evidence="5 6">YTM-1</strain>
    </source>
</reference>
<dbReference type="GO" id="GO:0006310">
    <property type="term" value="P:DNA recombination"/>
    <property type="evidence" value="ECO:0007669"/>
    <property type="project" value="UniProtKB-KW"/>
</dbReference>
<dbReference type="Proteomes" id="UP000285310">
    <property type="component" value="Unassembled WGS sequence"/>
</dbReference>
<dbReference type="PANTHER" id="PTHR30629:SF6">
    <property type="entry name" value="PROPHAGE INTEGRASE INTA-RELATED"/>
    <property type="match status" value="1"/>
</dbReference>
<dbReference type="InterPro" id="IPR013762">
    <property type="entry name" value="Integrase-like_cat_sf"/>
</dbReference>
<protein>
    <submittedName>
        <fullName evidence="5">Preprotein translocase</fullName>
    </submittedName>
</protein>
<feature type="domain" description="Tyr recombinase" evidence="4">
    <location>
        <begin position="223"/>
        <end position="394"/>
    </location>
</feature>
<evidence type="ECO:0000313" key="6">
    <source>
        <dbReference type="Proteomes" id="UP000285310"/>
    </source>
</evidence>
<comment type="caution">
    <text evidence="5">The sequence shown here is derived from an EMBL/GenBank/DDBJ whole genome shotgun (WGS) entry which is preliminary data.</text>
</comment>
<dbReference type="PANTHER" id="PTHR30629">
    <property type="entry name" value="PROPHAGE INTEGRASE"/>
    <property type="match status" value="1"/>
</dbReference>
<keyword evidence="6" id="KW-1185">Reference proteome</keyword>
<dbReference type="GO" id="GO:0015074">
    <property type="term" value="P:DNA integration"/>
    <property type="evidence" value="ECO:0007669"/>
    <property type="project" value="UniProtKB-KW"/>
</dbReference>
<evidence type="ECO:0000256" key="1">
    <source>
        <dbReference type="ARBA" id="ARBA00008857"/>
    </source>
</evidence>
<name>A0A423Q1H1_9GAMM</name>
<evidence type="ECO:0000256" key="2">
    <source>
        <dbReference type="ARBA" id="ARBA00022908"/>
    </source>
</evidence>
<dbReference type="InterPro" id="IPR002104">
    <property type="entry name" value="Integrase_catalytic"/>
</dbReference>
<comment type="similarity">
    <text evidence="1">Belongs to the 'phage' integrase family.</text>
</comment>
<dbReference type="InterPro" id="IPR050808">
    <property type="entry name" value="Phage_Integrase"/>
</dbReference>
<dbReference type="GO" id="GO:0003677">
    <property type="term" value="F:DNA binding"/>
    <property type="evidence" value="ECO:0007669"/>
    <property type="project" value="InterPro"/>
</dbReference>
<dbReference type="FunCoup" id="A0A423Q1H1">
    <property type="interactions" value="5"/>
</dbReference>
<evidence type="ECO:0000256" key="3">
    <source>
        <dbReference type="ARBA" id="ARBA00023172"/>
    </source>
</evidence>
<dbReference type="Gene3D" id="1.10.443.10">
    <property type="entry name" value="Intergrase catalytic core"/>
    <property type="match status" value="1"/>
</dbReference>
<dbReference type="Pfam" id="PF13356">
    <property type="entry name" value="Arm-DNA-bind_3"/>
    <property type="match status" value="1"/>
</dbReference>
<accession>A0A423Q1H1</accession>
<dbReference type="InParanoid" id="A0A423Q1H1"/>
<evidence type="ECO:0000259" key="4">
    <source>
        <dbReference type="PROSITE" id="PS51898"/>
    </source>
</evidence>
<gene>
    <name evidence="5" type="ORF">SAJA_02110</name>
</gene>
<dbReference type="SUPFAM" id="SSF56349">
    <property type="entry name" value="DNA breaking-rejoining enzymes"/>
    <property type="match status" value="1"/>
</dbReference>
<proteinExistence type="inferred from homology"/>
<dbReference type="Pfam" id="PF00589">
    <property type="entry name" value="Phage_integrase"/>
    <property type="match status" value="1"/>
</dbReference>
<dbReference type="InterPro" id="IPR011010">
    <property type="entry name" value="DNA_brk_join_enz"/>
</dbReference>
<sequence length="421" mass="47950">MDTFRCPDGKSGAYLWDARTPGLGIRARSNGSRHYLFQTRMQRETVRVTIGRVESWSLDDAQAEARRLRVLVDSGVHPKEEQQAHLEQRESQRQEAARATVTLADVWPVYIAARQANWSESHRLDHDKMMQAPGQPRRRSHKTTTAGPLYELSAARLVDLDASRITAWIEQEKAHRPTVAARAYRLLRACLVWCDEQPAFRGLVDVPRVFSSTVRRAVPKPRAKSDVLQREQLAPWFAAVRTIDNPVMAAYLQALLLTGARPSEMARLKWPDLDLRWNSVTLRDKVEGDRDIPLTPYLSQLFGWLPRRNEWVFSSPTAESGRLTDANHRHTRTLQAAGLPHVTLHGLRRSFGTLSEWVECPVGVVAQIQGHKPSALAEKHYRQRPLDLLRMWHVRIEAWVLDQAGLGQPKSLNAKRLEAAQ</sequence>